<comment type="caution">
    <text evidence="2">The sequence shown here is derived from an EMBL/GenBank/DDBJ whole genome shotgun (WGS) entry which is preliminary data.</text>
</comment>
<keyword evidence="1" id="KW-1133">Transmembrane helix</keyword>
<gene>
    <name evidence="2" type="ORF">R54767_04695</name>
</gene>
<dbReference type="EMBL" id="CAJQYY010000034">
    <property type="protein sequence ID" value="CAG4920270.1"/>
    <property type="molecule type" value="Genomic_DNA"/>
</dbReference>
<reference evidence="2 3" key="1">
    <citation type="submission" date="2021-04" db="EMBL/GenBank/DDBJ databases">
        <authorList>
            <person name="Vanwijnsberghe S."/>
        </authorList>
    </citation>
    <scope>NUCLEOTIDE SEQUENCE [LARGE SCALE GENOMIC DNA]</scope>
    <source>
        <strain evidence="2 3">LMG 32171</strain>
    </source>
</reference>
<accession>A0ABN7QWG4</accession>
<proteinExistence type="predicted"/>
<keyword evidence="3" id="KW-1185">Reference proteome</keyword>
<feature type="transmembrane region" description="Helical" evidence="1">
    <location>
        <begin position="6"/>
        <end position="28"/>
    </location>
</feature>
<name>A0ABN7QWG4_9BURK</name>
<keyword evidence="1" id="KW-0472">Membrane</keyword>
<evidence type="ECO:0000313" key="2">
    <source>
        <dbReference type="EMBL" id="CAG4920270.1"/>
    </source>
</evidence>
<sequence length="29" mass="3175">MNAHGAWAVLATLSVLVVAWFIAFARIVF</sequence>
<evidence type="ECO:0000256" key="1">
    <source>
        <dbReference type="SAM" id="Phobius"/>
    </source>
</evidence>
<protein>
    <submittedName>
        <fullName evidence="2">Uncharacterized protein</fullName>
    </submittedName>
</protein>
<organism evidence="2 3">
    <name type="scientific">Paraburkholderia gardini</name>
    <dbReference type="NCBI Taxonomy" id="2823469"/>
    <lineage>
        <taxon>Bacteria</taxon>
        <taxon>Pseudomonadati</taxon>
        <taxon>Pseudomonadota</taxon>
        <taxon>Betaproteobacteria</taxon>
        <taxon>Burkholderiales</taxon>
        <taxon>Burkholderiaceae</taxon>
        <taxon>Paraburkholderia</taxon>
    </lineage>
</organism>
<keyword evidence="1" id="KW-0812">Transmembrane</keyword>
<dbReference type="Proteomes" id="UP000789752">
    <property type="component" value="Unassembled WGS sequence"/>
</dbReference>
<evidence type="ECO:0000313" key="3">
    <source>
        <dbReference type="Proteomes" id="UP000789752"/>
    </source>
</evidence>